<dbReference type="PANTHER" id="PTHR46523">
    <property type="entry name" value="DCTP PYROPHOSPHATASE 1"/>
    <property type="match status" value="1"/>
</dbReference>
<gene>
    <name evidence="1" type="ORF">ADIMK_3987</name>
</gene>
<sequence length="122" mass="14202">MTDPFEELNYSLQQFATERDWDQFHSPKNLAMALTVEAAELQECFQWKTETESAELNEKELSAVRDEIADVQLYLIRLAGKLNIDIEKACRDKMVKNAEKYPAHKVKGSSRKYTHYQKGDDK</sequence>
<dbReference type="STRING" id="1232683.ADIMK_3987"/>
<keyword evidence="2" id="KW-1185">Reference proteome</keyword>
<dbReference type="PANTHER" id="PTHR46523:SF1">
    <property type="entry name" value="DCTP PYROPHOSPHATASE 1"/>
    <property type="match status" value="1"/>
</dbReference>
<dbReference type="InterPro" id="IPR025984">
    <property type="entry name" value="DCTPP"/>
</dbReference>
<comment type="caution">
    <text evidence="1">The sequence shown here is derived from an EMBL/GenBank/DDBJ whole genome shotgun (WGS) entry which is preliminary data.</text>
</comment>
<dbReference type="EMBL" id="JMQN01000059">
    <property type="protein sequence ID" value="KEA61840.1"/>
    <property type="molecule type" value="Genomic_DNA"/>
</dbReference>
<dbReference type="Proteomes" id="UP000028252">
    <property type="component" value="Unassembled WGS sequence"/>
</dbReference>
<dbReference type="SUPFAM" id="SSF101386">
    <property type="entry name" value="all-alpha NTP pyrophosphatases"/>
    <property type="match status" value="1"/>
</dbReference>
<dbReference type="Gene3D" id="1.10.287.1080">
    <property type="entry name" value="MazG-like"/>
    <property type="match status" value="1"/>
</dbReference>
<evidence type="ECO:0000313" key="1">
    <source>
        <dbReference type="EMBL" id="KEA61840.1"/>
    </source>
</evidence>
<dbReference type="OrthoDB" id="9791898at2"/>
<dbReference type="PATRIC" id="fig|1232683.4.peg.3923"/>
<accession>A0A081FTI5</accession>
<dbReference type="InterPro" id="IPR052555">
    <property type="entry name" value="dCTP_Pyrophosphatase"/>
</dbReference>
<name>A0A081FTI5_9GAMM</name>
<dbReference type="GO" id="GO:0047429">
    <property type="term" value="F:nucleoside triphosphate diphosphatase activity"/>
    <property type="evidence" value="ECO:0007669"/>
    <property type="project" value="InterPro"/>
</dbReference>
<dbReference type="CDD" id="cd11537">
    <property type="entry name" value="NTP-PPase_RS21-C6_like"/>
    <property type="match status" value="1"/>
</dbReference>
<dbReference type="AlphaFoldDB" id="A0A081FTI5"/>
<dbReference type="GO" id="GO:0009143">
    <property type="term" value="P:nucleoside triphosphate catabolic process"/>
    <property type="evidence" value="ECO:0007669"/>
    <property type="project" value="InterPro"/>
</dbReference>
<dbReference type="eggNOG" id="COG1694">
    <property type="taxonomic scope" value="Bacteria"/>
</dbReference>
<dbReference type="RefSeq" id="WP_036191932.1">
    <property type="nucleotide sequence ID" value="NZ_JMQN01000059.1"/>
</dbReference>
<evidence type="ECO:0008006" key="3">
    <source>
        <dbReference type="Google" id="ProtNLM"/>
    </source>
</evidence>
<organism evidence="1 2">
    <name type="scientific">Marinobacterium lacunae</name>
    <dbReference type="NCBI Taxonomy" id="1232683"/>
    <lineage>
        <taxon>Bacteria</taxon>
        <taxon>Pseudomonadati</taxon>
        <taxon>Pseudomonadota</taxon>
        <taxon>Gammaproteobacteria</taxon>
        <taxon>Oceanospirillales</taxon>
        <taxon>Oceanospirillaceae</taxon>
        <taxon>Marinobacterium</taxon>
    </lineage>
</organism>
<evidence type="ECO:0000313" key="2">
    <source>
        <dbReference type="Proteomes" id="UP000028252"/>
    </source>
</evidence>
<protein>
    <recommendedName>
        <fullName evidence="3">Nucleotide pyrophosphohydrolase</fullName>
    </recommendedName>
</protein>
<dbReference type="Pfam" id="PF12643">
    <property type="entry name" value="MazG-like"/>
    <property type="match status" value="1"/>
</dbReference>
<dbReference type="PIRSF" id="PIRSF029826">
    <property type="entry name" value="UCP029826_pph"/>
    <property type="match status" value="1"/>
</dbReference>
<reference evidence="1 2" key="1">
    <citation type="submission" date="2014-04" db="EMBL/GenBank/DDBJ databases">
        <title>Marinobacterium kochiensis sp. nov., isolated from sediment sample collected from Kochi backwaters in Kerala, India.</title>
        <authorList>
            <person name="Singh A."/>
            <person name="Pinnaka A.K."/>
        </authorList>
    </citation>
    <scope>NUCLEOTIDE SEQUENCE [LARGE SCALE GENOMIC DNA]</scope>
    <source>
        <strain evidence="1 2">AK27</strain>
    </source>
</reference>
<proteinExistence type="predicted"/>